<comment type="caution">
    <text evidence="9">The sequence shown here is derived from an EMBL/GenBank/DDBJ whole genome shotgun (WGS) entry which is preliminary data.</text>
</comment>
<dbReference type="PROSITE" id="PS50071">
    <property type="entry name" value="HOMEOBOX_2"/>
    <property type="match status" value="1"/>
</dbReference>
<evidence type="ECO:0000256" key="3">
    <source>
        <dbReference type="ARBA" id="ARBA00023155"/>
    </source>
</evidence>
<dbReference type="PROSITE" id="PS00027">
    <property type="entry name" value="HOMEOBOX_1"/>
    <property type="match status" value="1"/>
</dbReference>
<dbReference type="GO" id="GO:0000981">
    <property type="term" value="F:DNA-binding transcription factor activity, RNA polymerase II-specific"/>
    <property type="evidence" value="ECO:0007669"/>
    <property type="project" value="InterPro"/>
</dbReference>
<evidence type="ECO:0000259" key="8">
    <source>
        <dbReference type="PROSITE" id="PS50071"/>
    </source>
</evidence>
<dbReference type="PRINTS" id="PR00031">
    <property type="entry name" value="HTHREPRESSR"/>
</dbReference>
<evidence type="ECO:0000256" key="5">
    <source>
        <dbReference type="PROSITE-ProRule" id="PRU00108"/>
    </source>
</evidence>
<dbReference type="GO" id="GO:0005634">
    <property type="term" value="C:nucleus"/>
    <property type="evidence" value="ECO:0007669"/>
    <property type="project" value="UniProtKB-SubCell"/>
</dbReference>
<keyword evidence="3 5" id="KW-0371">Homeobox</keyword>
<keyword evidence="4 5" id="KW-0539">Nucleus</keyword>
<dbReference type="GO" id="GO:0003677">
    <property type="term" value="F:DNA binding"/>
    <property type="evidence" value="ECO:0007669"/>
    <property type="project" value="UniProtKB-UniRule"/>
</dbReference>
<dbReference type="CDD" id="cd00086">
    <property type="entry name" value="homeodomain"/>
    <property type="match status" value="1"/>
</dbReference>
<sequence>MTSPEKSCLGTRSRVYFHIQLDSSQLDTSAVGIELQLHAMSRCPEEFGSTTSGREPFGFVLMPGRSGSVSLSLVWAIEVYCFVPKTHTNNHSLLTRVAWFSGAFLNVADQPYHQERLFKESPHPDEKQRQQLSKKLGLAPRQVKFWFQNRRTQIKAVQERHENSLLKTELEKLQEENRAMREVIKNACCPNCGLLATSSRDVIMTTEEQQLRIENARLKAEVEKLRTASGRYPTRTMSPSSSCSAGNDQENRNSLDDYDGILGLERSKISEIADQAMEELTKMATVGEPL</sequence>
<evidence type="ECO:0000256" key="1">
    <source>
        <dbReference type="ARBA" id="ARBA00004123"/>
    </source>
</evidence>
<evidence type="ECO:0000256" key="7">
    <source>
        <dbReference type="SAM" id="MobiDB-lite"/>
    </source>
</evidence>
<dbReference type="PANTHER" id="PTHR45654">
    <property type="entry name" value="HOMEOBOX-LEUCINE ZIPPER PROTEIN MERISTEM L1"/>
    <property type="match status" value="1"/>
</dbReference>
<dbReference type="PANTHER" id="PTHR45654:SF24">
    <property type="entry name" value="HOMEOBOX-LEUCINE ZIPPER PROTEIN GLABRA 2"/>
    <property type="match status" value="1"/>
</dbReference>
<dbReference type="Gene3D" id="1.10.10.60">
    <property type="entry name" value="Homeodomain-like"/>
    <property type="match status" value="1"/>
</dbReference>
<dbReference type="SMART" id="SM00389">
    <property type="entry name" value="HOX"/>
    <property type="match status" value="1"/>
</dbReference>
<keyword evidence="10" id="KW-1185">Reference proteome</keyword>
<organism evidence="9 10">
    <name type="scientific">Coptis chinensis</name>
    <dbReference type="NCBI Taxonomy" id="261450"/>
    <lineage>
        <taxon>Eukaryota</taxon>
        <taxon>Viridiplantae</taxon>
        <taxon>Streptophyta</taxon>
        <taxon>Embryophyta</taxon>
        <taxon>Tracheophyta</taxon>
        <taxon>Spermatophyta</taxon>
        <taxon>Magnoliopsida</taxon>
        <taxon>Ranunculales</taxon>
        <taxon>Ranunculaceae</taxon>
        <taxon>Coptidoideae</taxon>
        <taxon>Coptis</taxon>
    </lineage>
</organism>
<evidence type="ECO:0000313" key="10">
    <source>
        <dbReference type="Proteomes" id="UP000631114"/>
    </source>
</evidence>
<feature type="domain" description="Homeobox" evidence="8">
    <location>
        <begin position="115"/>
        <end position="157"/>
    </location>
</feature>
<evidence type="ECO:0000256" key="6">
    <source>
        <dbReference type="RuleBase" id="RU000682"/>
    </source>
</evidence>
<dbReference type="InterPro" id="IPR009057">
    <property type="entry name" value="Homeodomain-like_sf"/>
</dbReference>
<feature type="DNA-binding region" description="Homeobox" evidence="5">
    <location>
        <begin position="117"/>
        <end position="158"/>
    </location>
</feature>
<proteinExistence type="predicted"/>
<dbReference type="EMBL" id="JADFTS010000002">
    <property type="protein sequence ID" value="KAF9622927.1"/>
    <property type="molecule type" value="Genomic_DNA"/>
</dbReference>
<feature type="region of interest" description="Disordered" evidence="7">
    <location>
        <begin position="227"/>
        <end position="258"/>
    </location>
</feature>
<reference evidence="9 10" key="1">
    <citation type="submission" date="2020-10" db="EMBL/GenBank/DDBJ databases">
        <title>The Coptis chinensis genome and diversification of protoberbering-type alkaloids.</title>
        <authorList>
            <person name="Wang B."/>
            <person name="Shu S."/>
            <person name="Song C."/>
            <person name="Liu Y."/>
        </authorList>
    </citation>
    <scope>NUCLEOTIDE SEQUENCE [LARGE SCALE GENOMIC DNA]</scope>
    <source>
        <strain evidence="9">HL-2020</strain>
        <tissue evidence="9">Leaf</tissue>
    </source>
</reference>
<evidence type="ECO:0000256" key="2">
    <source>
        <dbReference type="ARBA" id="ARBA00023125"/>
    </source>
</evidence>
<accession>A0A835MAY2</accession>
<protein>
    <recommendedName>
        <fullName evidence="8">Homeobox domain-containing protein</fullName>
    </recommendedName>
</protein>
<dbReference type="InterPro" id="IPR017970">
    <property type="entry name" value="Homeobox_CS"/>
</dbReference>
<dbReference type="InterPro" id="IPR001356">
    <property type="entry name" value="HD"/>
</dbReference>
<comment type="subcellular location">
    <subcellularLocation>
        <location evidence="1 5 6">Nucleus</location>
    </subcellularLocation>
</comment>
<dbReference type="Proteomes" id="UP000631114">
    <property type="component" value="Unassembled WGS sequence"/>
</dbReference>
<dbReference type="InterPro" id="IPR000047">
    <property type="entry name" value="HTH_motif"/>
</dbReference>
<evidence type="ECO:0000256" key="4">
    <source>
        <dbReference type="ARBA" id="ARBA00023242"/>
    </source>
</evidence>
<evidence type="ECO:0000313" key="9">
    <source>
        <dbReference type="EMBL" id="KAF9622927.1"/>
    </source>
</evidence>
<keyword evidence="2 5" id="KW-0238">DNA-binding</keyword>
<dbReference type="InterPro" id="IPR042160">
    <property type="entry name" value="HD-Zip_IV"/>
</dbReference>
<feature type="compositionally biased region" description="Polar residues" evidence="7">
    <location>
        <begin position="235"/>
        <end position="248"/>
    </location>
</feature>
<dbReference type="Pfam" id="PF00046">
    <property type="entry name" value="Homeodomain"/>
    <property type="match status" value="1"/>
</dbReference>
<dbReference type="SUPFAM" id="SSF46689">
    <property type="entry name" value="Homeodomain-like"/>
    <property type="match status" value="1"/>
</dbReference>
<name>A0A835MAY2_9MAGN</name>
<gene>
    <name evidence="9" type="ORF">IFM89_035160</name>
</gene>
<dbReference type="AlphaFoldDB" id="A0A835MAY2"/>
<dbReference type="OrthoDB" id="1515643at2759"/>